<organism evidence="3">
    <name type="scientific">Camponotus floridanus</name>
    <name type="common">Florida carpenter ant</name>
    <dbReference type="NCBI Taxonomy" id="104421"/>
    <lineage>
        <taxon>Eukaryota</taxon>
        <taxon>Metazoa</taxon>
        <taxon>Ecdysozoa</taxon>
        <taxon>Arthropoda</taxon>
        <taxon>Hexapoda</taxon>
        <taxon>Insecta</taxon>
        <taxon>Pterygota</taxon>
        <taxon>Neoptera</taxon>
        <taxon>Endopterygota</taxon>
        <taxon>Hymenoptera</taxon>
        <taxon>Apocrita</taxon>
        <taxon>Aculeata</taxon>
        <taxon>Formicoidea</taxon>
        <taxon>Formicidae</taxon>
        <taxon>Formicinae</taxon>
        <taxon>Camponotus</taxon>
    </lineage>
</organism>
<name>E2AGY2_CAMFO</name>
<evidence type="ECO:0000256" key="1">
    <source>
        <dbReference type="SAM" id="MobiDB-lite"/>
    </source>
</evidence>
<dbReference type="EMBL" id="GL439434">
    <property type="protein sequence ID" value="EFN67297.1"/>
    <property type="molecule type" value="Genomic_DNA"/>
</dbReference>
<gene>
    <name evidence="2" type="ORF">EAG_15079</name>
</gene>
<keyword evidence="3" id="KW-1185">Reference proteome</keyword>
<reference evidence="2 3" key="1">
    <citation type="journal article" date="2010" name="Science">
        <title>Genomic comparison of the ants Camponotus floridanus and Harpegnathos saltator.</title>
        <authorList>
            <person name="Bonasio R."/>
            <person name="Zhang G."/>
            <person name="Ye C."/>
            <person name="Mutti N.S."/>
            <person name="Fang X."/>
            <person name="Qin N."/>
            <person name="Donahue G."/>
            <person name="Yang P."/>
            <person name="Li Q."/>
            <person name="Li C."/>
            <person name="Zhang P."/>
            <person name="Huang Z."/>
            <person name="Berger S.L."/>
            <person name="Reinberg D."/>
            <person name="Wang J."/>
            <person name="Liebig J."/>
        </authorList>
    </citation>
    <scope>NUCLEOTIDE SEQUENCE [LARGE SCALE GENOMIC DNA]</scope>
    <source>
        <strain evidence="3">C129</strain>
    </source>
</reference>
<feature type="region of interest" description="Disordered" evidence="1">
    <location>
        <begin position="99"/>
        <end position="133"/>
    </location>
</feature>
<evidence type="ECO:0000313" key="2">
    <source>
        <dbReference type="EMBL" id="EFN67297.1"/>
    </source>
</evidence>
<accession>E2AGY2</accession>
<sequence length="133" mass="15302">MINAVSIVREREKERDKQAKDISLAMAISWLSDIASLRLQLLFWTPDNDEIRRHLLRKETKLRASRKTTGITHKTPDEARSPAASLALITLWRSRHLSPENNRRVGAERTSEGKRREETREEARQDDGRGCGS</sequence>
<dbReference type="AlphaFoldDB" id="E2AGY2"/>
<protein>
    <submittedName>
        <fullName evidence="2">Uncharacterized protein</fullName>
    </submittedName>
</protein>
<dbReference type="Proteomes" id="UP000000311">
    <property type="component" value="Unassembled WGS sequence"/>
</dbReference>
<proteinExistence type="predicted"/>
<dbReference type="InParanoid" id="E2AGY2"/>
<evidence type="ECO:0000313" key="3">
    <source>
        <dbReference type="Proteomes" id="UP000000311"/>
    </source>
</evidence>